<keyword evidence="5" id="KW-0997">Cell inner membrane</keyword>
<dbReference type="Pfam" id="PF13426">
    <property type="entry name" value="PAS_9"/>
    <property type="match status" value="2"/>
</dbReference>
<keyword evidence="8" id="KW-0812">Transmembrane</keyword>
<feature type="domain" description="PAC" evidence="17">
    <location>
        <begin position="944"/>
        <end position="996"/>
    </location>
</feature>
<dbReference type="GO" id="GO:0000155">
    <property type="term" value="F:phosphorelay sensor kinase activity"/>
    <property type="evidence" value="ECO:0007669"/>
    <property type="project" value="InterPro"/>
</dbReference>
<dbReference type="Pfam" id="PF02518">
    <property type="entry name" value="HATPase_c"/>
    <property type="match status" value="1"/>
</dbReference>
<dbReference type="InterPro" id="IPR000014">
    <property type="entry name" value="PAS"/>
</dbReference>
<evidence type="ECO:0000256" key="1">
    <source>
        <dbReference type="ARBA" id="ARBA00000085"/>
    </source>
</evidence>
<dbReference type="InterPro" id="IPR003594">
    <property type="entry name" value="HATPase_dom"/>
</dbReference>
<feature type="domain" description="PAC" evidence="17">
    <location>
        <begin position="815"/>
        <end position="867"/>
    </location>
</feature>
<feature type="domain" description="PAC" evidence="17">
    <location>
        <begin position="245"/>
        <end position="298"/>
    </location>
</feature>
<dbReference type="NCBIfam" id="TIGR00229">
    <property type="entry name" value="sensory_box"/>
    <property type="match status" value="7"/>
</dbReference>
<reference evidence="20 21" key="1">
    <citation type="submission" date="2017-07" db="EMBL/GenBank/DDBJ databases">
        <title>Leptospira spp. isolated from tropical soils.</title>
        <authorList>
            <person name="Thibeaux R."/>
            <person name="Iraola G."/>
            <person name="Ferres I."/>
            <person name="Bierque E."/>
            <person name="Girault D."/>
            <person name="Soupe-Gilbert M.-E."/>
            <person name="Picardeau M."/>
            <person name="Goarant C."/>
        </authorList>
    </citation>
    <scope>NUCLEOTIDE SEQUENCE [LARGE SCALE GENOMIC DNA]</scope>
    <source>
        <strain evidence="19 21">FH1-B-B1</strain>
        <strain evidence="18 20">FH1-B-C1</strain>
    </source>
</reference>
<dbReference type="Gene3D" id="2.10.70.100">
    <property type="match status" value="2"/>
</dbReference>
<dbReference type="InterPro" id="IPR036890">
    <property type="entry name" value="HATPase_C_sf"/>
</dbReference>
<keyword evidence="9" id="KW-0677">Repeat</keyword>
<dbReference type="Gene3D" id="1.10.287.130">
    <property type="match status" value="1"/>
</dbReference>
<feature type="domain" description="PAS" evidence="16">
    <location>
        <begin position="40"/>
        <end position="114"/>
    </location>
</feature>
<evidence type="ECO:0000256" key="3">
    <source>
        <dbReference type="ARBA" id="ARBA00012438"/>
    </source>
</evidence>
<dbReference type="GO" id="GO:0000166">
    <property type="term" value="F:nucleotide binding"/>
    <property type="evidence" value="ECO:0007669"/>
    <property type="project" value="UniProtKB-KW"/>
</dbReference>
<name>A0A2M9ZMY7_9LEPT</name>
<dbReference type="SUPFAM" id="SSF55785">
    <property type="entry name" value="PYP-like sensor domain (PAS domain)"/>
    <property type="match status" value="8"/>
</dbReference>
<keyword evidence="11" id="KW-0418">Kinase</keyword>
<evidence type="ECO:0000313" key="20">
    <source>
        <dbReference type="Proteomes" id="UP000231962"/>
    </source>
</evidence>
<dbReference type="PROSITE" id="PS50113">
    <property type="entry name" value="PAC"/>
    <property type="match status" value="6"/>
</dbReference>
<dbReference type="SUPFAM" id="SSF47384">
    <property type="entry name" value="Homodimeric domain of signal transducing histidine kinase"/>
    <property type="match status" value="1"/>
</dbReference>
<keyword evidence="14" id="KW-0175">Coiled coil</keyword>
<evidence type="ECO:0000256" key="7">
    <source>
        <dbReference type="ARBA" id="ARBA00022679"/>
    </source>
</evidence>
<dbReference type="SUPFAM" id="SSF55781">
    <property type="entry name" value="GAF domain-like"/>
    <property type="match status" value="1"/>
</dbReference>
<dbReference type="GO" id="GO:0005886">
    <property type="term" value="C:plasma membrane"/>
    <property type="evidence" value="ECO:0007669"/>
    <property type="project" value="UniProtKB-SubCell"/>
</dbReference>
<evidence type="ECO:0000256" key="14">
    <source>
        <dbReference type="SAM" id="Coils"/>
    </source>
</evidence>
<comment type="subcellular location">
    <subcellularLocation>
        <location evidence="2">Cell inner membrane</location>
        <topology evidence="2">Multi-pass membrane protein</topology>
    </subcellularLocation>
</comment>
<feature type="domain" description="PAS" evidence="16">
    <location>
        <begin position="997"/>
        <end position="1069"/>
    </location>
</feature>
<evidence type="ECO:0000256" key="6">
    <source>
        <dbReference type="ARBA" id="ARBA00022553"/>
    </source>
</evidence>
<dbReference type="InterPro" id="IPR013767">
    <property type="entry name" value="PAS_fold"/>
</dbReference>
<comment type="catalytic activity">
    <reaction evidence="1">
        <text>ATP + protein L-histidine = ADP + protein N-phospho-L-histidine.</text>
        <dbReference type="EC" id="2.7.13.3"/>
    </reaction>
</comment>
<dbReference type="SMART" id="SM00065">
    <property type="entry name" value="GAF"/>
    <property type="match status" value="1"/>
</dbReference>
<dbReference type="GO" id="GO:0006355">
    <property type="term" value="P:regulation of DNA-templated transcription"/>
    <property type="evidence" value="ECO:0007669"/>
    <property type="project" value="InterPro"/>
</dbReference>
<dbReference type="Gene3D" id="3.30.450.20">
    <property type="entry name" value="PAS domain"/>
    <property type="match status" value="8"/>
</dbReference>
<comment type="caution">
    <text evidence="19">The sequence shown here is derived from an EMBL/GenBank/DDBJ whole genome shotgun (WGS) entry which is preliminary data.</text>
</comment>
<dbReference type="CDD" id="cd00082">
    <property type="entry name" value="HisKA"/>
    <property type="match status" value="1"/>
</dbReference>
<dbReference type="PANTHER" id="PTHR43304:SF1">
    <property type="entry name" value="PAC DOMAIN-CONTAINING PROTEIN"/>
    <property type="match status" value="1"/>
</dbReference>
<dbReference type="CDD" id="cd00130">
    <property type="entry name" value="PAS"/>
    <property type="match status" value="7"/>
</dbReference>
<dbReference type="InterPro" id="IPR036097">
    <property type="entry name" value="HisK_dim/P_sf"/>
</dbReference>
<dbReference type="InterPro" id="IPR005467">
    <property type="entry name" value="His_kinase_dom"/>
</dbReference>
<dbReference type="InterPro" id="IPR003018">
    <property type="entry name" value="GAF"/>
</dbReference>
<dbReference type="Pfam" id="PF08447">
    <property type="entry name" value="PAS_3"/>
    <property type="match status" value="5"/>
</dbReference>
<feature type="domain" description="PAS" evidence="16">
    <location>
        <begin position="868"/>
        <end position="941"/>
    </location>
</feature>
<dbReference type="InterPro" id="IPR035965">
    <property type="entry name" value="PAS-like_dom_sf"/>
</dbReference>
<feature type="domain" description="Histidine kinase" evidence="15">
    <location>
        <begin position="1432"/>
        <end position="1599"/>
    </location>
</feature>
<dbReference type="SMART" id="SM00086">
    <property type="entry name" value="PAC"/>
    <property type="match status" value="6"/>
</dbReference>
<evidence type="ECO:0000313" key="21">
    <source>
        <dbReference type="Proteomes" id="UP000231990"/>
    </source>
</evidence>
<dbReference type="InterPro" id="IPR052162">
    <property type="entry name" value="Sensor_kinase/Photoreceptor"/>
</dbReference>
<dbReference type="SUPFAM" id="SSF55874">
    <property type="entry name" value="ATPase domain of HSP90 chaperone/DNA topoisomerase II/histidine kinase"/>
    <property type="match status" value="1"/>
</dbReference>
<dbReference type="Gene3D" id="3.30.565.10">
    <property type="entry name" value="Histidine kinase-like ATPase, C-terminal domain"/>
    <property type="match status" value="1"/>
</dbReference>
<keyword evidence="12" id="KW-1133">Transmembrane helix</keyword>
<dbReference type="Proteomes" id="UP000231962">
    <property type="component" value="Unassembled WGS sequence"/>
</dbReference>
<dbReference type="FunFam" id="2.10.70.100:FF:000001">
    <property type="entry name" value="Sensory transduction histidine kinase"/>
    <property type="match status" value="1"/>
</dbReference>
<dbReference type="InterPro" id="IPR000700">
    <property type="entry name" value="PAS-assoc_C"/>
</dbReference>
<feature type="domain" description="PAS" evidence="16">
    <location>
        <begin position="169"/>
        <end position="241"/>
    </location>
</feature>
<evidence type="ECO:0000256" key="9">
    <source>
        <dbReference type="ARBA" id="ARBA00022737"/>
    </source>
</evidence>
<dbReference type="InterPro" id="IPR029016">
    <property type="entry name" value="GAF-like_dom_sf"/>
</dbReference>
<dbReference type="RefSeq" id="WP_100714626.1">
    <property type="nucleotide sequence ID" value="NZ_NPDY01000014.1"/>
</dbReference>
<evidence type="ECO:0000256" key="4">
    <source>
        <dbReference type="ARBA" id="ARBA00022475"/>
    </source>
</evidence>
<evidence type="ECO:0000259" key="15">
    <source>
        <dbReference type="PROSITE" id="PS50109"/>
    </source>
</evidence>
<dbReference type="OrthoDB" id="341718at2"/>
<feature type="coiled-coil region" evidence="14">
    <location>
        <begin position="1255"/>
        <end position="1285"/>
    </location>
</feature>
<dbReference type="Gene3D" id="3.30.450.40">
    <property type="match status" value="1"/>
</dbReference>
<evidence type="ECO:0000256" key="2">
    <source>
        <dbReference type="ARBA" id="ARBA00004429"/>
    </source>
</evidence>
<dbReference type="PRINTS" id="PR00344">
    <property type="entry name" value="BCTRLSENSOR"/>
</dbReference>
<dbReference type="EMBL" id="NPDZ01000004">
    <property type="protein sequence ID" value="PJZ73446.1"/>
    <property type="molecule type" value="Genomic_DNA"/>
</dbReference>
<feature type="domain" description="PAC" evidence="17">
    <location>
        <begin position="375"/>
        <end position="428"/>
    </location>
</feature>
<feature type="domain" description="PAS" evidence="16">
    <location>
        <begin position="1126"/>
        <end position="1171"/>
    </location>
</feature>
<evidence type="ECO:0000313" key="19">
    <source>
        <dbReference type="EMBL" id="PJZ73446.1"/>
    </source>
</evidence>
<dbReference type="InterPro" id="IPR004358">
    <property type="entry name" value="Sig_transdc_His_kin-like_C"/>
</dbReference>
<evidence type="ECO:0000256" key="10">
    <source>
        <dbReference type="ARBA" id="ARBA00022741"/>
    </source>
</evidence>
<organism evidence="19 21">
    <name type="scientific">Leptospira perolatii</name>
    <dbReference type="NCBI Taxonomy" id="2023191"/>
    <lineage>
        <taxon>Bacteria</taxon>
        <taxon>Pseudomonadati</taxon>
        <taxon>Spirochaetota</taxon>
        <taxon>Spirochaetia</taxon>
        <taxon>Leptospirales</taxon>
        <taxon>Leptospiraceae</taxon>
        <taxon>Leptospira</taxon>
    </lineage>
</organism>
<keyword evidence="10" id="KW-0547">Nucleotide-binding</keyword>
<feature type="domain" description="PAC" evidence="17">
    <location>
        <begin position="500"/>
        <end position="552"/>
    </location>
</feature>
<evidence type="ECO:0000256" key="11">
    <source>
        <dbReference type="ARBA" id="ARBA00022777"/>
    </source>
</evidence>
<dbReference type="PROSITE" id="PS50112">
    <property type="entry name" value="PAS"/>
    <property type="match status" value="6"/>
</dbReference>
<evidence type="ECO:0000256" key="5">
    <source>
        <dbReference type="ARBA" id="ARBA00022519"/>
    </source>
</evidence>
<keyword evidence="4" id="KW-1003">Cell membrane</keyword>
<accession>A0A2M9ZMY7</accession>
<evidence type="ECO:0000256" key="13">
    <source>
        <dbReference type="ARBA" id="ARBA00023136"/>
    </source>
</evidence>
<keyword evidence="20" id="KW-1185">Reference proteome</keyword>
<proteinExistence type="predicted"/>
<dbReference type="SMART" id="SM00387">
    <property type="entry name" value="HATPase_c"/>
    <property type="match status" value="1"/>
</dbReference>
<dbReference type="PANTHER" id="PTHR43304">
    <property type="entry name" value="PHYTOCHROME-LIKE PROTEIN CPH1"/>
    <property type="match status" value="1"/>
</dbReference>
<dbReference type="Pfam" id="PF00989">
    <property type="entry name" value="PAS"/>
    <property type="match status" value="1"/>
</dbReference>
<feature type="coiled-coil region" evidence="14">
    <location>
        <begin position="11"/>
        <end position="38"/>
    </location>
</feature>
<feature type="domain" description="PAC" evidence="17">
    <location>
        <begin position="1073"/>
        <end position="1125"/>
    </location>
</feature>
<evidence type="ECO:0000256" key="8">
    <source>
        <dbReference type="ARBA" id="ARBA00022692"/>
    </source>
</evidence>
<dbReference type="InterPro" id="IPR013655">
    <property type="entry name" value="PAS_fold_3"/>
</dbReference>
<evidence type="ECO:0000256" key="12">
    <source>
        <dbReference type="ARBA" id="ARBA00022989"/>
    </source>
</evidence>
<evidence type="ECO:0000259" key="16">
    <source>
        <dbReference type="PROSITE" id="PS50112"/>
    </source>
</evidence>
<dbReference type="InterPro" id="IPR003661">
    <property type="entry name" value="HisK_dim/P_dom"/>
</dbReference>
<evidence type="ECO:0000259" key="17">
    <source>
        <dbReference type="PROSITE" id="PS50113"/>
    </source>
</evidence>
<dbReference type="InterPro" id="IPR001610">
    <property type="entry name" value="PAC"/>
</dbReference>
<dbReference type="SMART" id="SM00091">
    <property type="entry name" value="PAS"/>
    <property type="match status" value="7"/>
</dbReference>
<dbReference type="PROSITE" id="PS50109">
    <property type="entry name" value="HIS_KIN"/>
    <property type="match status" value="1"/>
</dbReference>
<sequence>MNFGSKQSSPNNHPEDELRKAKNRILELEEQLKTQGSQSEAGYLRVLLDYAPDALCIVNPATGIFTEVNKPAEQLFGLSRQELLRIGPAQLSPPFQPDGRPSPESAIEKIMQAVHGETPTFFWEHLHSSGESRPCEIQLVLIPGNPPLVRGNLKDLRSKIEAEKEIQRSQERFNLVIEGADLGLWDWDIISNKYFPNERWASLLGLTLAEVEKNFEFWKSRVHPDDLAHTLKLLNEHLEGISEIFDTDFRMLCKDGSWKWIRSRGKVIEKDSNGKPLRALGIHLDISEAKEAEQQLRDNKESLNLAIQSAKLGLWDWSVATKQYTVDENWLLMLGYRTGEVKLTYEFWVKSLHPDDRDRVVKAWSDYLSGRSDQFEATFRLRCKDDSYKWLITRGTIVEWTMRGQPKRMIGLHIDISEQKKIEEELRETKLFLDRAQKIAKIGSWEYDLTTKKVTLSDVLKEILETETDTFPYQIEKVHRADREKVENYFRKSLETGVAEDLEYRIINGNGKEKILLNRNEFIRDITGSPIKLTGTIQDVTEQRIAEKLDARKRKVEALATSISTELINLPGQEIGDAVNATLQKLGGFYSMQRVFLLLYNYEQNTSKVAFEYIDPNVKNRVSILGKLAPLEINHPILSRIFAGELLLLGRMDKLVSEEKTLSDFMDQNHSKTLITFPLGLGGEILGNITLLSELEKSDLMQEFGDFERAYLRAIGEMLSNALERKRREEELRIERDLLAGIMATSVTAITVLNPLGEIMYANPAAEEVLGVRIHDLRKRVYNSPEWKATSIDGGPWLPEDQPFTRVLASGKPVFDVRHAIEDDRGTRKLLSINGSPIKNSQGEISSLVFSVMDITNSLLSEKALKESEDRYRRVAEQTGQMVYDYNIKTGKYTWAGAVEKLTGYSLNEFQAMSAQTLENYIHPDDREHVEQSWNAALNTRSQFIVEYRFLKKENSYMLVEDSGIFLFDSSGEAYRMLGAMADITERRKAQKDLIDSEERLRLALTAAKMGTWSWKIDSGEVFWSENTAAIFGLKPHEFGGTFEEYLDLLHPEDLERVRLTIKDTIEGKSDDYNVEHRIFHSDGSIHWLEGKGRVYRDASGEAVRMAGTVTDVTDRKVAEEALRASELRFQTFYKFANEAIIFIDPRTQRILDTNPAFLHTFGYSAKEIHGVYAENLFTHDSWATVYARVRAYETADNIEIHAVRNSGKEFPAICSIHFYREKDAFIAAISLLDTSALQEAEELRVINSEISIRNRLIELQKSELEEALENLKRTQAQLIQSEKMAALGQLIAGIAHEINNPIGAVQASNQNLQECLLRFQTLLPEVQRTLSSMPPSQVDSFRLFLREARQSKEQLAGIEQRNAKKELTKSLEALGITSAYAFADTLTDMGFQSLNENISFFLLEKNAQVLLEYASIESFFFKNTRTIQIAVDRVSKILYALKNFSHFDTSSSKILTSISENIETVLTIYQNQLKKGIEVVKEYGELPRIYCYPDDLLHVWTNLIYNSLQAMDFRGKILIRTFVQGDYVIVEVNDNGPGIPKEIKDKIFQPFFTTKRPGEGSGLGLDIVKKIVEKHSGKIEVDTSPGSTTFRVSIPIATTPE</sequence>
<gene>
    <name evidence="18" type="ORF">CH360_13740</name>
    <name evidence="19" type="ORF">CH373_07975</name>
</gene>
<evidence type="ECO:0000313" key="18">
    <source>
        <dbReference type="EMBL" id="PJZ68936.1"/>
    </source>
</evidence>
<dbReference type="EMBL" id="NPDY01000014">
    <property type="protein sequence ID" value="PJZ68936.1"/>
    <property type="molecule type" value="Genomic_DNA"/>
</dbReference>
<dbReference type="Proteomes" id="UP000231990">
    <property type="component" value="Unassembled WGS sequence"/>
</dbReference>
<keyword evidence="7" id="KW-0808">Transferase</keyword>
<protein>
    <recommendedName>
        <fullName evidence="3">histidine kinase</fullName>
        <ecNumber evidence="3">2.7.13.3</ecNumber>
    </recommendedName>
</protein>
<dbReference type="EC" id="2.7.13.3" evidence="3"/>
<feature type="domain" description="PAS" evidence="16">
    <location>
        <begin position="735"/>
        <end position="777"/>
    </location>
</feature>
<keyword evidence="13" id="KW-0472">Membrane</keyword>
<keyword evidence="6" id="KW-0597">Phosphoprotein</keyword>